<protein>
    <submittedName>
        <fullName evidence="2">SDR family oxidoreductase</fullName>
    </submittedName>
</protein>
<name>A0A5C0VFM2_9SPHI</name>
<dbReference type="KEGG" id="pej:FYC62_02590"/>
<dbReference type="AlphaFoldDB" id="A0A5C0VFM2"/>
<dbReference type="PANTHER" id="PTHR47129:SF1">
    <property type="entry name" value="NMRA-LIKE DOMAIN-CONTAINING PROTEIN"/>
    <property type="match status" value="1"/>
</dbReference>
<evidence type="ECO:0000259" key="1">
    <source>
        <dbReference type="Pfam" id="PF05368"/>
    </source>
</evidence>
<evidence type="ECO:0000313" key="3">
    <source>
        <dbReference type="Proteomes" id="UP000323653"/>
    </source>
</evidence>
<proteinExistence type="predicted"/>
<gene>
    <name evidence="2" type="ORF">FYC62_02590</name>
</gene>
<organism evidence="2 3">
    <name type="scientific">Pedobacter aquae</name>
    <dbReference type="NCBI Taxonomy" id="2605747"/>
    <lineage>
        <taxon>Bacteria</taxon>
        <taxon>Pseudomonadati</taxon>
        <taxon>Bacteroidota</taxon>
        <taxon>Sphingobacteriia</taxon>
        <taxon>Sphingobacteriales</taxon>
        <taxon>Sphingobacteriaceae</taxon>
        <taxon>Pedobacter</taxon>
    </lineage>
</organism>
<dbReference type="InterPro" id="IPR036291">
    <property type="entry name" value="NAD(P)-bd_dom_sf"/>
</dbReference>
<dbReference type="SUPFAM" id="SSF51735">
    <property type="entry name" value="NAD(P)-binding Rossmann-fold domains"/>
    <property type="match status" value="1"/>
</dbReference>
<dbReference type="InterPro" id="IPR008030">
    <property type="entry name" value="NmrA-like"/>
</dbReference>
<accession>A0A5C0VFM2</accession>
<dbReference type="Proteomes" id="UP000323653">
    <property type="component" value="Chromosome"/>
</dbReference>
<feature type="domain" description="NmrA-like" evidence="1">
    <location>
        <begin position="2"/>
        <end position="284"/>
    </location>
</feature>
<sequence>MILVTGATGQFGKAAINALLEKGIKAHQILALVRNEQSAEDLKNMGVGIVMGDYDQYTSLVSAFKGVDKLLFVSGSDIIKRHKQHQNVIHAAQEAGVKHLIYTSFQRKNETETSPLWIVAQSHIQTEQWIKESNISYTILRNNLYMDFLPGFIGEKVLQTGVIYVPAENGKVSAVLRSEMAEAAATILATTGHEGKEYNFTNTEAVSYQEIAQLITEVSGKVINYISPSVEEYMKTLSDYGVPADVIGIFSSFALAQAKGELDRVSTDLEVLLGRKPSSVKDFLSSLYNPIV</sequence>
<dbReference type="EMBL" id="CP043329">
    <property type="protein sequence ID" value="QEK50673.1"/>
    <property type="molecule type" value="Genomic_DNA"/>
</dbReference>
<reference evidence="2 3" key="1">
    <citation type="submission" date="2019-08" db="EMBL/GenBank/DDBJ databases">
        <title>Pedobacter sp. nov., isolated from Han river, South Korea.</title>
        <authorList>
            <person name="Lee D.-H."/>
            <person name="Kim Y.-S."/>
            <person name="Hwang E.-M."/>
            <person name="Le Tran T.C."/>
            <person name="Cha C.-J."/>
        </authorList>
    </citation>
    <scope>NUCLEOTIDE SEQUENCE [LARGE SCALE GENOMIC DNA]</scope>
    <source>
        <strain evidence="2 3">CJ43</strain>
    </source>
</reference>
<dbReference type="Gene3D" id="3.90.25.10">
    <property type="entry name" value="UDP-galactose 4-epimerase, domain 1"/>
    <property type="match status" value="1"/>
</dbReference>
<dbReference type="Gene3D" id="3.40.50.720">
    <property type="entry name" value="NAD(P)-binding Rossmann-like Domain"/>
    <property type="match status" value="1"/>
</dbReference>
<dbReference type="CDD" id="cd05269">
    <property type="entry name" value="TMR_SDR_a"/>
    <property type="match status" value="1"/>
</dbReference>
<dbReference type="RefSeq" id="WP_149073797.1">
    <property type="nucleotide sequence ID" value="NZ_CP043329.1"/>
</dbReference>
<dbReference type="InterPro" id="IPR052718">
    <property type="entry name" value="NmrA-type_oxidoreductase"/>
</dbReference>
<keyword evidence="3" id="KW-1185">Reference proteome</keyword>
<dbReference type="Pfam" id="PF05368">
    <property type="entry name" value="NmrA"/>
    <property type="match status" value="1"/>
</dbReference>
<evidence type="ECO:0000313" key="2">
    <source>
        <dbReference type="EMBL" id="QEK50673.1"/>
    </source>
</evidence>
<dbReference type="PANTHER" id="PTHR47129">
    <property type="entry name" value="QUINONE OXIDOREDUCTASE 2"/>
    <property type="match status" value="1"/>
</dbReference>